<dbReference type="SUPFAM" id="SSF52058">
    <property type="entry name" value="L domain-like"/>
    <property type="match status" value="1"/>
</dbReference>
<evidence type="ECO:0000313" key="2">
    <source>
        <dbReference type="Proteomes" id="UP000253472"/>
    </source>
</evidence>
<name>A0A367YFW5_9ASCO</name>
<gene>
    <name evidence="1" type="ORF">Cantr_00115</name>
</gene>
<dbReference type="InterPro" id="IPR032675">
    <property type="entry name" value="LRR_dom_sf"/>
</dbReference>
<dbReference type="OrthoDB" id="4024489at2759"/>
<sequence length="505" mass="57925">MDLLQTLTMLVEQPLDIINQVISYIPKPFLPVFLDFEPLVPYILPILSTKVRIQYGYYELESPVCSFDPAGYNSPPVFDLMKDLVEVMNKFGFCPKEIELVDALIPKTTKRNLEHLKLLVNHQIDNEVSDLRKWASQYEDVFRQIELIHLSDRFMDADIGDFKFCVERGFKIGSVRCLTREVDAFIEMCPATVENLMVPFYTFTQRDAFHKFKHLKTLEIDKSDLSIFRFLPETIEALMIGQLNTAVGFDPHRTPVLPKLWSLEAGIKSAGDFAEVVKKFPKLEMFDLQNSKVTDLGDLGLPSSLKILKIASCPGLNDYLVLREFRRLKCLALFNVPFPKFESLEHFPALTQFVFIQSFDYKHGDVYELDSVKFPESLRTLELRGNFHIQEWSPPPKLRELVLRGAQFPNGLNFLLPENLVKLGLAQTTLKRLDNLQFPLGLRDLDVRENKDLESMVNTNLGELTQLVSAIIYANPKLRHDKFSDNLRSGVAQVYGNAEPLSVIE</sequence>
<dbReference type="EMBL" id="QLNQ01000022">
    <property type="protein sequence ID" value="RCK64756.1"/>
    <property type="molecule type" value="Genomic_DNA"/>
</dbReference>
<reference evidence="1 2" key="1">
    <citation type="submission" date="2018-06" db="EMBL/GenBank/DDBJ databases">
        <title>Whole genome sequencing of Candida tropicalis (genome annotated by CSBL at Korea University).</title>
        <authorList>
            <person name="Ahn J."/>
        </authorList>
    </citation>
    <scope>NUCLEOTIDE SEQUENCE [LARGE SCALE GENOMIC DNA]</scope>
    <source>
        <strain evidence="1 2">ATCC 20962</strain>
    </source>
</reference>
<accession>A0A367YFW5</accession>
<organism evidence="1 2">
    <name type="scientific">Candida viswanathii</name>
    <dbReference type="NCBI Taxonomy" id="5486"/>
    <lineage>
        <taxon>Eukaryota</taxon>
        <taxon>Fungi</taxon>
        <taxon>Dikarya</taxon>
        <taxon>Ascomycota</taxon>
        <taxon>Saccharomycotina</taxon>
        <taxon>Pichiomycetes</taxon>
        <taxon>Debaryomycetaceae</taxon>
        <taxon>Candida/Lodderomyces clade</taxon>
        <taxon>Candida</taxon>
    </lineage>
</organism>
<proteinExistence type="predicted"/>
<evidence type="ECO:0000313" key="1">
    <source>
        <dbReference type="EMBL" id="RCK64756.1"/>
    </source>
</evidence>
<comment type="caution">
    <text evidence="1">The sequence shown here is derived from an EMBL/GenBank/DDBJ whole genome shotgun (WGS) entry which is preliminary data.</text>
</comment>
<dbReference type="Proteomes" id="UP000253472">
    <property type="component" value="Unassembled WGS sequence"/>
</dbReference>
<protein>
    <submittedName>
        <fullName evidence="1">Uncharacterized protein</fullName>
    </submittedName>
</protein>
<keyword evidence="2" id="KW-1185">Reference proteome</keyword>
<dbReference type="Gene3D" id="3.80.10.10">
    <property type="entry name" value="Ribonuclease Inhibitor"/>
    <property type="match status" value="1"/>
</dbReference>
<dbReference type="AlphaFoldDB" id="A0A367YFW5"/>